<dbReference type="GO" id="GO:0005634">
    <property type="term" value="C:nucleus"/>
    <property type="evidence" value="ECO:0007669"/>
    <property type="project" value="UniProtKB-SubCell"/>
</dbReference>
<dbReference type="SMART" id="SM00355">
    <property type="entry name" value="ZnF_C2H2"/>
    <property type="match status" value="3"/>
</dbReference>
<keyword evidence="7" id="KW-0238">DNA-binding</keyword>
<evidence type="ECO:0000256" key="8">
    <source>
        <dbReference type="ARBA" id="ARBA00023163"/>
    </source>
</evidence>
<evidence type="ECO:0000313" key="14">
    <source>
        <dbReference type="Proteomes" id="UP000536381"/>
    </source>
</evidence>
<evidence type="ECO:0000313" key="13">
    <source>
        <dbReference type="EMBL" id="NXR08060.1"/>
    </source>
</evidence>
<reference evidence="13 14" key="1">
    <citation type="submission" date="2019-09" db="EMBL/GenBank/DDBJ databases">
        <title>Bird 10,000 Genomes (B10K) Project - Family phase.</title>
        <authorList>
            <person name="Zhang G."/>
        </authorList>
    </citation>
    <scope>NUCLEOTIDE SEQUENCE [LARGE SCALE GENOMIC DNA]</scope>
    <source>
        <strain evidence="13">B10K-DU-001-42</strain>
        <tissue evidence="13">Muscle</tissue>
    </source>
</reference>
<dbReference type="FunFam" id="3.30.160.60:FF:000018">
    <property type="entry name" value="Krueppel-like factor 15"/>
    <property type="match status" value="1"/>
</dbReference>
<keyword evidence="14" id="KW-1185">Reference proteome</keyword>
<dbReference type="InterPro" id="IPR036236">
    <property type="entry name" value="Znf_C2H2_sf"/>
</dbReference>
<feature type="non-terminal residue" evidence="13">
    <location>
        <position position="330"/>
    </location>
</feature>
<keyword evidence="6" id="KW-0805">Transcription regulation</keyword>
<dbReference type="SUPFAM" id="SSF57667">
    <property type="entry name" value="beta-beta-alpha zinc fingers"/>
    <property type="match status" value="1"/>
</dbReference>
<dbReference type="Gene3D" id="3.30.160.60">
    <property type="entry name" value="Classic Zinc Finger"/>
    <property type="match status" value="3"/>
</dbReference>
<protein>
    <submittedName>
        <fullName evidence="13">KLF15 factor</fullName>
    </submittedName>
</protein>
<feature type="domain" description="C2H2-type" evidence="12">
    <location>
        <begin position="269"/>
        <end position="298"/>
    </location>
</feature>
<feature type="region of interest" description="Disordered" evidence="11">
    <location>
        <begin position="94"/>
        <end position="114"/>
    </location>
</feature>
<accession>A0A7L2IA15</accession>
<evidence type="ECO:0000256" key="2">
    <source>
        <dbReference type="ARBA" id="ARBA00022723"/>
    </source>
</evidence>
<dbReference type="Proteomes" id="UP000536381">
    <property type="component" value="Unassembled WGS sequence"/>
</dbReference>
<dbReference type="InterPro" id="IPR013087">
    <property type="entry name" value="Znf_C2H2_type"/>
</dbReference>
<evidence type="ECO:0000259" key="12">
    <source>
        <dbReference type="PROSITE" id="PS50157"/>
    </source>
</evidence>
<evidence type="ECO:0000256" key="5">
    <source>
        <dbReference type="ARBA" id="ARBA00022833"/>
    </source>
</evidence>
<dbReference type="PROSITE" id="PS00028">
    <property type="entry name" value="ZINC_FINGER_C2H2_1"/>
    <property type="match status" value="3"/>
</dbReference>
<gene>
    <name evidence="13" type="primary">Klf15_0</name>
    <name evidence="13" type="ORF">SEMFRA_R09156</name>
</gene>
<keyword evidence="4 10" id="KW-0863">Zinc-finger</keyword>
<keyword evidence="3" id="KW-0677">Repeat</keyword>
<proteinExistence type="predicted"/>
<feature type="non-terminal residue" evidence="13">
    <location>
        <position position="1"/>
    </location>
</feature>
<evidence type="ECO:0000256" key="11">
    <source>
        <dbReference type="SAM" id="MobiDB-lite"/>
    </source>
</evidence>
<dbReference type="GO" id="GO:0008270">
    <property type="term" value="F:zinc ion binding"/>
    <property type="evidence" value="ECO:0007669"/>
    <property type="project" value="UniProtKB-KW"/>
</dbReference>
<keyword evidence="9" id="KW-0539">Nucleus</keyword>
<dbReference type="GO" id="GO:0000978">
    <property type="term" value="F:RNA polymerase II cis-regulatory region sequence-specific DNA binding"/>
    <property type="evidence" value="ECO:0007669"/>
    <property type="project" value="TreeGrafter"/>
</dbReference>
<evidence type="ECO:0000256" key="7">
    <source>
        <dbReference type="ARBA" id="ARBA00023125"/>
    </source>
</evidence>
<dbReference type="AlphaFoldDB" id="A0A7L2IA15"/>
<feature type="compositionally biased region" description="Basic and acidic residues" evidence="11">
    <location>
        <begin position="10"/>
        <end position="22"/>
    </location>
</feature>
<feature type="domain" description="C2H2-type" evidence="12">
    <location>
        <begin position="239"/>
        <end position="268"/>
    </location>
</feature>
<evidence type="ECO:0000256" key="9">
    <source>
        <dbReference type="ARBA" id="ARBA00023242"/>
    </source>
</evidence>
<comment type="caution">
    <text evidence="13">The sequence shown here is derived from an EMBL/GenBank/DDBJ whole genome shotgun (WGS) entry which is preliminary data.</text>
</comment>
<evidence type="ECO:0000256" key="3">
    <source>
        <dbReference type="ARBA" id="ARBA00022737"/>
    </source>
</evidence>
<evidence type="ECO:0000256" key="10">
    <source>
        <dbReference type="PROSITE-ProRule" id="PRU00042"/>
    </source>
</evidence>
<dbReference type="FunFam" id="3.30.160.60:FF:002639">
    <property type="entry name" value="Kruppel-Like Factor (Zinc finger protein)"/>
    <property type="match status" value="1"/>
</dbReference>
<dbReference type="GO" id="GO:0000981">
    <property type="term" value="F:DNA-binding transcription factor activity, RNA polymerase II-specific"/>
    <property type="evidence" value="ECO:0007669"/>
    <property type="project" value="TreeGrafter"/>
</dbReference>
<evidence type="ECO:0000256" key="1">
    <source>
        <dbReference type="ARBA" id="ARBA00004123"/>
    </source>
</evidence>
<dbReference type="EMBL" id="VWYK01030641">
    <property type="protein sequence ID" value="NXR08060.1"/>
    <property type="molecule type" value="Genomic_DNA"/>
</dbReference>
<feature type="compositionally biased region" description="Low complexity" evidence="11">
    <location>
        <begin position="24"/>
        <end position="38"/>
    </location>
</feature>
<keyword evidence="2" id="KW-0479">Metal-binding</keyword>
<name>A0A7L2IA15_9PICI</name>
<feature type="region of interest" description="Disordered" evidence="11">
    <location>
        <begin position="1"/>
        <end position="38"/>
    </location>
</feature>
<dbReference type="PROSITE" id="PS50157">
    <property type="entry name" value="ZINC_FINGER_C2H2_2"/>
    <property type="match status" value="3"/>
</dbReference>
<dbReference type="PANTHER" id="PTHR23235">
    <property type="entry name" value="KRUEPPEL-LIKE TRANSCRIPTION FACTOR"/>
    <property type="match status" value="1"/>
</dbReference>
<feature type="domain" description="C2H2-type" evidence="12">
    <location>
        <begin position="299"/>
        <end position="326"/>
    </location>
</feature>
<organism evidence="13 14">
    <name type="scientific">Semnornis frantzii</name>
    <dbReference type="NCBI Taxonomy" id="91796"/>
    <lineage>
        <taxon>Eukaryota</taxon>
        <taxon>Metazoa</taxon>
        <taxon>Chordata</taxon>
        <taxon>Craniata</taxon>
        <taxon>Vertebrata</taxon>
        <taxon>Euteleostomi</taxon>
        <taxon>Archelosauria</taxon>
        <taxon>Archosauria</taxon>
        <taxon>Dinosauria</taxon>
        <taxon>Saurischia</taxon>
        <taxon>Theropoda</taxon>
        <taxon>Coelurosauria</taxon>
        <taxon>Aves</taxon>
        <taxon>Neognathae</taxon>
        <taxon>Neoaves</taxon>
        <taxon>Telluraves</taxon>
        <taxon>Coraciimorphae</taxon>
        <taxon>Piciformes</taxon>
        <taxon>Ramphastidae</taxon>
        <taxon>Semnornis</taxon>
    </lineage>
</organism>
<sequence>MPPSLLPGHGSERASSHQEGSDHLLAGSSSSEVSSLPLSRAKGEDTVAQITLCEAHLRLPDFCSNLSQDFIPTLEEIEEFLREKAEFLKDEASVLHPDGEKDELESETSFGSTEPQLISRVLQEDVSNVSQPDGAADGSKQAEATGSIPVVLQIQPLQVDSSNPLAQSGIKVTQLVISLQGQNLSLLPQLQPPLTIVDQKYIKIAPLPVTTGPGVQEEVREVEAKPKDHKAAPTLARAHRCSHPGCGKMYTKSSHLKAHFRRHTGEKPYTCAWPNCGWRFSRSDELSRHKRSHSGVKPYQCAACQKKFARSDHLAKHMKIHRDQPHSQWT</sequence>
<keyword evidence="5" id="KW-0862">Zinc</keyword>
<dbReference type="Pfam" id="PF00096">
    <property type="entry name" value="zf-C2H2"/>
    <property type="match status" value="3"/>
</dbReference>
<evidence type="ECO:0000256" key="6">
    <source>
        <dbReference type="ARBA" id="ARBA00023015"/>
    </source>
</evidence>
<keyword evidence="8" id="KW-0804">Transcription</keyword>
<dbReference type="PANTHER" id="PTHR23235:SF141">
    <property type="entry name" value="KRUEPPEL-LIKE FACTOR 15"/>
    <property type="match status" value="1"/>
</dbReference>
<comment type="subcellular location">
    <subcellularLocation>
        <location evidence="1">Nucleus</location>
    </subcellularLocation>
</comment>
<evidence type="ECO:0000256" key="4">
    <source>
        <dbReference type="ARBA" id="ARBA00022771"/>
    </source>
</evidence>
<dbReference type="OrthoDB" id="6365676at2759"/>
<dbReference type="FunFam" id="3.30.160.60:FF:000624">
    <property type="entry name" value="zinc finger protein 697"/>
    <property type="match status" value="1"/>
</dbReference>